<reference evidence="1" key="2">
    <citation type="journal article" date="2020" name="Nat. Commun.">
        <title>Large-scale genome sequencing of mycorrhizal fungi provides insights into the early evolution of symbiotic traits.</title>
        <authorList>
            <person name="Miyauchi S."/>
            <person name="Kiss E."/>
            <person name="Kuo A."/>
            <person name="Drula E."/>
            <person name="Kohler A."/>
            <person name="Sanchez-Garcia M."/>
            <person name="Morin E."/>
            <person name="Andreopoulos B."/>
            <person name="Barry K.W."/>
            <person name="Bonito G."/>
            <person name="Buee M."/>
            <person name="Carver A."/>
            <person name="Chen C."/>
            <person name="Cichocki N."/>
            <person name="Clum A."/>
            <person name="Culley D."/>
            <person name="Crous P.W."/>
            <person name="Fauchery L."/>
            <person name="Girlanda M."/>
            <person name="Hayes R.D."/>
            <person name="Keri Z."/>
            <person name="LaButti K."/>
            <person name="Lipzen A."/>
            <person name="Lombard V."/>
            <person name="Magnuson J."/>
            <person name="Maillard F."/>
            <person name="Murat C."/>
            <person name="Nolan M."/>
            <person name="Ohm R.A."/>
            <person name="Pangilinan J."/>
            <person name="Pereira M.F."/>
            <person name="Perotto S."/>
            <person name="Peter M."/>
            <person name="Pfister S."/>
            <person name="Riley R."/>
            <person name="Sitrit Y."/>
            <person name="Stielow J.B."/>
            <person name="Szollosi G."/>
            <person name="Zifcakova L."/>
            <person name="Stursova M."/>
            <person name="Spatafora J.W."/>
            <person name="Tedersoo L."/>
            <person name="Vaario L.M."/>
            <person name="Yamada A."/>
            <person name="Yan M."/>
            <person name="Wang P."/>
            <person name="Xu J."/>
            <person name="Bruns T."/>
            <person name="Baldrian P."/>
            <person name="Vilgalys R."/>
            <person name="Dunand C."/>
            <person name="Henrissat B."/>
            <person name="Grigoriev I.V."/>
            <person name="Hibbett D."/>
            <person name="Nagy L.G."/>
            <person name="Martin F.M."/>
        </authorList>
    </citation>
    <scope>NUCLEOTIDE SEQUENCE</scope>
    <source>
        <strain evidence="1">Prilba</strain>
    </source>
</reference>
<proteinExistence type="predicted"/>
<evidence type="ECO:0000313" key="1">
    <source>
        <dbReference type="EMBL" id="KAF8467132.1"/>
    </source>
</evidence>
<gene>
    <name evidence="1" type="ORF">DFH94DRAFT_779544</name>
</gene>
<comment type="caution">
    <text evidence="1">The sequence shown here is derived from an EMBL/GenBank/DDBJ whole genome shotgun (WGS) entry which is preliminary data.</text>
</comment>
<dbReference type="AlphaFoldDB" id="A0A9P5MQ42"/>
<reference evidence="1" key="1">
    <citation type="submission" date="2019-10" db="EMBL/GenBank/DDBJ databases">
        <authorList>
            <consortium name="DOE Joint Genome Institute"/>
            <person name="Kuo A."/>
            <person name="Miyauchi S."/>
            <person name="Kiss E."/>
            <person name="Drula E."/>
            <person name="Kohler A."/>
            <person name="Sanchez-Garcia M."/>
            <person name="Andreopoulos B."/>
            <person name="Barry K.W."/>
            <person name="Bonito G."/>
            <person name="Buee M."/>
            <person name="Carver A."/>
            <person name="Chen C."/>
            <person name="Cichocki N."/>
            <person name="Clum A."/>
            <person name="Culley D."/>
            <person name="Crous P.W."/>
            <person name="Fauchery L."/>
            <person name="Girlanda M."/>
            <person name="Hayes R."/>
            <person name="Keri Z."/>
            <person name="LaButti K."/>
            <person name="Lipzen A."/>
            <person name="Lombard V."/>
            <person name="Magnuson J."/>
            <person name="Maillard F."/>
            <person name="Morin E."/>
            <person name="Murat C."/>
            <person name="Nolan M."/>
            <person name="Ohm R."/>
            <person name="Pangilinan J."/>
            <person name="Pereira M."/>
            <person name="Perotto S."/>
            <person name="Peter M."/>
            <person name="Riley R."/>
            <person name="Sitrit Y."/>
            <person name="Stielow B."/>
            <person name="Szollosi G."/>
            <person name="Zifcakova L."/>
            <person name="Stursova M."/>
            <person name="Spatafora J.W."/>
            <person name="Tedersoo L."/>
            <person name="Vaario L.-M."/>
            <person name="Yamada A."/>
            <person name="Yan M."/>
            <person name="Wang P."/>
            <person name="Xu J."/>
            <person name="Bruns T."/>
            <person name="Baldrian P."/>
            <person name="Vilgalys R."/>
            <person name="Henrissat B."/>
            <person name="Grigoriev I.V."/>
            <person name="Hibbett D."/>
            <person name="Nagy L.G."/>
            <person name="Martin F.M."/>
        </authorList>
    </citation>
    <scope>NUCLEOTIDE SEQUENCE</scope>
    <source>
        <strain evidence="1">Prilba</strain>
    </source>
</reference>
<dbReference type="EMBL" id="WHVB01000037">
    <property type="protein sequence ID" value="KAF8467132.1"/>
    <property type="molecule type" value="Genomic_DNA"/>
</dbReference>
<keyword evidence="2" id="KW-1185">Reference proteome</keyword>
<sequence length="169" mass="19063">MLIRVPTSLPRPCTVAGVSDNQTLACYPLHLIHCFILAVLQVGSLSFCHGLRLHSISSRWPRINDELMQLSWQPVNVSSGMRLLRISLYRVQSNAPSKAPSWLITSVVRANVMWLNLTISFTYALSATLTQQGSRRYMEPAQSAATRKRALLHISSHLIVVRTLWWILS</sequence>
<accession>A0A9P5MQ42</accession>
<protein>
    <submittedName>
        <fullName evidence="1">Uncharacterized protein</fullName>
    </submittedName>
</protein>
<organism evidence="1 2">
    <name type="scientific">Russula ochroleuca</name>
    <dbReference type="NCBI Taxonomy" id="152965"/>
    <lineage>
        <taxon>Eukaryota</taxon>
        <taxon>Fungi</taxon>
        <taxon>Dikarya</taxon>
        <taxon>Basidiomycota</taxon>
        <taxon>Agaricomycotina</taxon>
        <taxon>Agaricomycetes</taxon>
        <taxon>Russulales</taxon>
        <taxon>Russulaceae</taxon>
        <taxon>Russula</taxon>
    </lineage>
</organism>
<name>A0A9P5MQ42_9AGAM</name>
<dbReference type="Proteomes" id="UP000759537">
    <property type="component" value="Unassembled WGS sequence"/>
</dbReference>
<evidence type="ECO:0000313" key="2">
    <source>
        <dbReference type="Proteomes" id="UP000759537"/>
    </source>
</evidence>